<dbReference type="Gene3D" id="3.20.20.450">
    <property type="entry name" value="EAL domain"/>
    <property type="match status" value="1"/>
</dbReference>
<feature type="compositionally biased region" description="Basic and acidic residues" evidence="3">
    <location>
        <begin position="23"/>
        <end position="34"/>
    </location>
</feature>
<gene>
    <name evidence="7" type="ORF">G3480_22190</name>
</gene>
<dbReference type="PROSITE" id="PS50887">
    <property type="entry name" value="GGDEF"/>
    <property type="match status" value="1"/>
</dbReference>
<keyword evidence="8" id="KW-1185">Reference proteome</keyword>
<evidence type="ECO:0000259" key="6">
    <source>
        <dbReference type="PROSITE" id="PS50887"/>
    </source>
</evidence>
<dbReference type="FunFam" id="3.30.70.270:FF:000001">
    <property type="entry name" value="Diguanylate cyclase domain protein"/>
    <property type="match status" value="1"/>
</dbReference>
<dbReference type="SMART" id="SM00052">
    <property type="entry name" value="EAL"/>
    <property type="match status" value="1"/>
</dbReference>
<dbReference type="Pfam" id="PF00990">
    <property type="entry name" value="GGDEF"/>
    <property type="match status" value="1"/>
</dbReference>
<feature type="compositionally biased region" description="Basic and acidic residues" evidence="3">
    <location>
        <begin position="1"/>
        <end position="15"/>
    </location>
</feature>
<dbReference type="InterPro" id="IPR029787">
    <property type="entry name" value="Nucleotide_cyclase"/>
</dbReference>
<dbReference type="NCBIfam" id="TIGR00254">
    <property type="entry name" value="GGDEF"/>
    <property type="match status" value="1"/>
</dbReference>
<feature type="domain" description="EAL" evidence="5">
    <location>
        <begin position="507"/>
        <end position="761"/>
    </location>
</feature>
<dbReference type="PANTHER" id="PTHR44757:SF2">
    <property type="entry name" value="BIOFILM ARCHITECTURE MAINTENANCE PROTEIN MBAA"/>
    <property type="match status" value="1"/>
</dbReference>
<feature type="region of interest" description="Disordered" evidence="3">
    <location>
        <begin position="1"/>
        <end position="45"/>
    </location>
</feature>
<reference evidence="7 8" key="2">
    <citation type="submission" date="2020-02" db="EMBL/GenBank/DDBJ databases">
        <title>Genome sequences of Thiorhodococcus mannitoliphagus and Thiorhodococcus minor, purple sulfur photosynthetic bacteria in the gammaproteobacterial family, Chromatiaceae.</title>
        <authorList>
            <person name="Aviles F.A."/>
            <person name="Meyer T.E."/>
            <person name="Kyndt J.A."/>
        </authorList>
    </citation>
    <scope>NUCLEOTIDE SEQUENCE [LARGE SCALE GENOMIC DNA]</scope>
    <source>
        <strain evidence="7 8">DSM 18266</strain>
    </source>
</reference>
<evidence type="ECO:0000313" key="7">
    <source>
        <dbReference type="EMBL" id="NEX22976.1"/>
    </source>
</evidence>
<dbReference type="InterPro" id="IPR035919">
    <property type="entry name" value="EAL_sf"/>
</dbReference>
<dbReference type="InterPro" id="IPR013655">
    <property type="entry name" value="PAS_fold_3"/>
</dbReference>
<evidence type="ECO:0000256" key="1">
    <source>
        <dbReference type="ARBA" id="ARBA00001946"/>
    </source>
</evidence>
<protein>
    <submittedName>
        <fullName evidence="7">EAL domain-containing protein</fullName>
    </submittedName>
</protein>
<dbReference type="Pfam" id="PF08447">
    <property type="entry name" value="PAS_3"/>
    <property type="match status" value="1"/>
</dbReference>
<dbReference type="Pfam" id="PF00563">
    <property type="entry name" value="EAL"/>
    <property type="match status" value="1"/>
</dbReference>
<dbReference type="Pfam" id="PF13426">
    <property type="entry name" value="PAS_9"/>
    <property type="match status" value="1"/>
</dbReference>
<dbReference type="InterPro" id="IPR052155">
    <property type="entry name" value="Biofilm_reg_signaling"/>
</dbReference>
<dbReference type="CDD" id="cd01948">
    <property type="entry name" value="EAL"/>
    <property type="match status" value="1"/>
</dbReference>
<reference evidence="8" key="1">
    <citation type="journal article" date="2020" name="Microbiol. Resour. Announc.">
        <title>Draft Genome Sequences of Thiorhodococcus mannitoliphagus and Thiorhodococcus minor, Purple Sulfur Photosynthetic Bacteria in the Gammaproteobacterial Family Chromatiaceae.</title>
        <authorList>
            <person name="Aviles F.A."/>
            <person name="Meyer T.E."/>
            <person name="Kyndt J.A."/>
        </authorList>
    </citation>
    <scope>NUCLEOTIDE SEQUENCE [LARGE SCALE GENOMIC DNA]</scope>
    <source>
        <strain evidence="8">DSM 18266</strain>
    </source>
</reference>
<sequence length="761" mass="85577">MQGSDDAPRPSDNHPTETLNDPEGLRRHAEDRLRQRSTPTETSAPEDAVRLLHELLVHQIELEIQNEELRRAQAELEASKARYFDLYDLAPVGYLTLSEAWLIEEANLAAASLLDQPRAALVGQSLSNFIYPEDQDIHYRCRLALRSTKERQRCELRLMHADHQTLWVMVETSLAPQTTSGCPYWQSILIDITARKQGELALLEAQARLRLVTEIAELTFWEWNPKCDRISVASDGKPSPATPARGTPTRLAEWAEMLHPEDRPRILASIHAFVEDPQSANELQYRICDSDSGYRWLQTRLEATLNTAGQVDQLLLVHQDVTRRKASEDQAVRLAQHDPLTGLPARILLDQLAEHMIAGARRAGEQLAVLFFDLDRFKAINDLHGHDTGDQVLKAAASRLRATFREEDLVCRMGGDEFVVVLSRIRDADEAAHMARKVIAALSPPYDICGLQLKCTASLGISLFPRDGDTLGELLQRADIAMYQAKKVSPGHYQFVTAALNRQVEAARIMEQRLRQALEQRELCLVYQPLLNVDSGRVEGVEALLRWPQPEGTPIPPETFLPVAESIHLIHDLGHWVLREAFQQQVVWQQAGLSSMPISVNISTRQFYHPKFIDELTEICRETAADPQLLTLQMSQATLLENRDVSLQLLDKLKALGVKLVMDDFGLGCASLCELGDLPLDGLSINRVLVQRLHIAQSSPAILDTIIHLGRALALQVTAVGIESASDLSFIRERDCDWAQGYYLGEPMSGAEFVRWYQQRL</sequence>
<dbReference type="PANTHER" id="PTHR44757">
    <property type="entry name" value="DIGUANYLATE CYCLASE DGCP"/>
    <property type="match status" value="1"/>
</dbReference>
<comment type="cofactor">
    <cofactor evidence="1">
        <name>Mg(2+)</name>
        <dbReference type="ChEBI" id="CHEBI:18420"/>
    </cofactor>
</comment>
<dbReference type="InterPro" id="IPR000700">
    <property type="entry name" value="PAS-assoc_C"/>
</dbReference>
<dbReference type="CDD" id="cd01949">
    <property type="entry name" value="GGDEF"/>
    <property type="match status" value="1"/>
</dbReference>
<dbReference type="PROSITE" id="PS50883">
    <property type="entry name" value="EAL"/>
    <property type="match status" value="1"/>
</dbReference>
<dbReference type="SUPFAM" id="SSF55785">
    <property type="entry name" value="PYP-like sensor domain (PAS domain)"/>
    <property type="match status" value="2"/>
</dbReference>
<feature type="coiled-coil region" evidence="2">
    <location>
        <begin position="55"/>
        <end position="82"/>
    </location>
</feature>
<comment type="caution">
    <text evidence="7">The sequence shown here is derived from an EMBL/GenBank/DDBJ whole genome shotgun (WGS) entry which is preliminary data.</text>
</comment>
<dbReference type="InterPro" id="IPR001610">
    <property type="entry name" value="PAC"/>
</dbReference>
<dbReference type="SMART" id="SM00086">
    <property type="entry name" value="PAC"/>
    <property type="match status" value="2"/>
</dbReference>
<feature type="domain" description="PAC" evidence="4">
    <location>
        <begin position="152"/>
        <end position="204"/>
    </location>
</feature>
<dbReference type="RefSeq" id="WP_164656176.1">
    <property type="nucleotide sequence ID" value="NZ_JAAIJR010000144.1"/>
</dbReference>
<dbReference type="InterPro" id="IPR000160">
    <property type="entry name" value="GGDEF_dom"/>
</dbReference>
<dbReference type="SMART" id="SM00091">
    <property type="entry name" value="PAS"/>
    <property type="match status" value="1"/>
</dbReference>
<dbReference type="InterPro" id="IPR043128">
    <property type="entry name" value="Rev_trsase/Diguanyl_cyclase"/>
</dbReference>
<dbReference type="InterPro" id="IPR035965">
    <property type="entry name" value="PAS-like_dom_sf"/>
</dbReference>
<feature type="domain" description="GGDEF" evidence="6">
    <location>
        <begin position="365"/>
        <end position="498"/>
    </location>
</feature>
<proteinExistence type="predicted"/>
<organism evidence="7 8">
    <name type="scientific">Thiorhodococcus mannitoliphagus</name>
    <dbReference type="NCBI Taxonomy" id="329406"/>
    <lineage>
        <taxon>Bacteria</taxon>
        <taxon>Pseudomonadati</taxon>
        <taxon>Pseudomonadota</taxon>
        <taxon>Gammaproteobacteria</taxon>
        <taxon>Chromatiales</taxon>
        <taxon>Chromatiaceae</taxon>
        <taxon>Thiorhodococcus</taxon>
    </lineage>
</organism>
<evidence type="ECO:0000256" key="2">
    <source>
        <dbReference type="SAM" id="Coils"/>
    </source>
</evidence>
<dbReference type="EMBL" id="JAAIJR010000144">
    <property type="protein sequence ID" value="NEX22976.1"/>
    <property type="molecule type" value="Genomic_DNA"/>
</dbReference>
<evidence type="ECO:0000259" key="5">
    <source>
        <dbReference type="PROSITE" id="PS50883"/>
    </source>
</evidence>
<accession>A0A6P1E1N2</accession>
<dbReference type="PROSITE" id="PS50113">
    <property type="entry name" value="PAC"/>
    <property type="match status" value="2"/>
</dbReference>
<dbReference type="Gene3D" id="3.30.450.20">
    <property type="entry name" value="PAS domain"/>
    <property type="match status" value="2"/>
</dbReference>
<feature type="domain" description="PAC" evidence="4">
    <location>
        <begin position="281"/>
        <end position="333"/>
    </location>
</feature>
<keyword evidence="2" id="KW-0175">Coiled coil</keyword>
<dbReference type="InterPro" id="IPR000014">
    <property type="entry name" value="PAS"/>
</dbReference>
<dbReference type="Gene3D" id="3.30.70.270">
    <property type="match status" value="1"/>
</dbReference>
<dbReference type="GO" id="GO:0003824">
    <property type="term" value="F:catalytic activity"/>
    <property type="evidence" value="ECO:0007669"/>
    <property type="project" value="UniProtKB-ARBA"/>
</dbReference>
<dbReference type="SUPFAM" id="SSF55073">
    <property type="entry name" value="Nucleotide cyclase"/>
    <property type="match status" value="1"/>
</dbReference>
<dbReference type="CDD" id="cd00130">
    <property type="entry name" value="PAS"/>
    <property type="match status" value="2"/>
</dbReference>
<dbReference type="SMART" id="SM00267">
    <property type="entry name" value="GGDEF"/>
    <property type="match status" value="1"/>
</dbReference>
<evidence type="ECO:0000256" key="3">
    <source>
        <dbReference type="SAM" id="MobiDB-lite"/>
    </source>
</evidence>
<dbReference type="Proteomes" id="UP000471640">
    <property type="component" value="Unassembled WGS sequence"/>
</dbReference>
<dbReference type="AlphaFoldDB" id="A0A6P1E1N2"/>
<dbReference type="NCBIfam" id="TIGR00229">
    <property type="entry name" value="sensory_box"/>
    <property type="match status" value="1"/>
</dbReference>
<dbReference type="InterPro" id="IPR001633">
    <property type="entry name" value="EAL_dom"/>
</dbReference>
<dbReference type="SUPFAM" id="SSF141868">
    <property type="entry name" value="EAL domain-like"/>
    <property type="match status" value="1"/>
</dbReference>
<evidence type="ECO:0000259" key="4">
    <source>
        <dbReference type="PROSITE" id="PS50113"/>
    </source>
</evidence>
<name>A0A6P1E1N2_9GAMM</name>
<evidence type="ECO:0000313" key="8">
    <source>
        <dbReference type="Proteomes" id="UP000471640"/>
    </source>
</evidence>